<accession>A0A1H1TIB3</accession>
<dbReference type="STRING" id="630515.SAMN04489812_2405"/>
<dbReference type="Gene3D" id="3.30.1240.10">
    <property type="match status" value="1"/>
</dbReference>
<dbReference type="Proteomes" id="UP000199103">
    <property type="component" value="Chromosome I"/>
</dbReference>
<reference evidence="1 2" key="1">
    <citation type="submission" date="2016-10" db="EMBL/GenBank/DDBJ databases">
        <authorList>
            <person name="de Groot N.N."/>
        </authorList>
    </citation>
    <scope>NUCLEOTIDE SEQUENCE [LARGE SCALE GENOMIC DNA]</scope>
    <source>
        <strain evidence="1 2">DSM 21800</strain>
    </source>
</reference>
<dbReference type="GO" id="GO:0016791">
    <property type="term" value="F:phosphatase activity"/>
    <property type="evidence" value="ECO:0007669"/>
    <property type="project" value="UniProtKB-ARBA"/>
</dbReference>
<gene>
    <name evidence="1" type="ORF">SAMN04489812_2405</name>
</gene>
<sequence>MSWSPQLVALDVDGTVVDRDGKLPDPVRDAVAELLDRGVLVVLATGRSWHGTEEIFDGLQLPAGPAICSNGAVIVSYPPVEVLRTVTFDATEAVTKVLQRQPDTLVAVEEVGRGYRVSGPFPDGDLTGELITTDVAEMIAQPVTRVILRDPNSTDEDFVRLAAELGLHGCSYFIGWSAWLDIVPEGVNKATALAEVAERYGIDRADVLALGDGRNDLEMLRWAGRGVALGEAPDVVKAVADHVTDGFDDGGTVTELRRWLH</sequence>
<dbReference type="SFLD" id="SFLDG01140">
    <property type="entry name" value="C2.B:_Phosphomannomutase_and_P"/>
    <property type="match status" value="1"/>
</dbReference>
<dbReference type="OrthoDB" id="3180855at2"/>
<proteinExistence type="predicted"/>
<dbReference type="Gene3D" id="3.40.50.1000">
    <property type="entry name" value="HAD superfamily/HAD-like"/>
    <property type="match status" value="1"/>
</dbReference>
<dbReference type="SUPFAM" id="SSF56784">
    <property type="entry name" value="HAD-like"/>
    <property type="match status" value="1"/>
</dbReference>
<keyword evidence="2" id="KW-1185">Reference proteome</keyword>
<name>A0A1H1TIB3_9ACTN</name>
<dbReference type="GO" id="GO:0005829">
    <property type="term" value="C:cytosol"/>
    <property type="evidence" value="ECO:0007669"/>
    <property type="project" value="TreeGrafter"/>
</dbReference>
<dbReference type="InterPro" id="IPR006379">
    <property type="entry name" value="HAD-SF_hydro_IIB"/>
</dbReference>
<keyword evidence="1" id="KW-0378">Hydrolase</keyword>
<evidence type="ECO:0000313" key="2">
    <source>
        <dbReference type="Proteomes" id="UP000199103"/>
    </source>
</evidence>
<organism evidence="1 2">
    <name type="scientific">Microlunatus soli</name>
    <dbReference type="NCBI Taxonomy" id="630515"/>
    <lineage>
        <taxon>Bacteria</taxon>
        <taxon>Bacillati</taxon>
        <taxon>Actinomycetota</taxon>
        <taxon>Actinomycetes</taxon>
        <taxon>Propionibacteriales</taxon>
        <taxon>Propionibacteriaceae</taxon>
        <taxon>Microlunatus</taxon>
    </lineage>
</organism>
<dbReference type="PANTHER" id="PTHR10000:SF8">
    <property type="entry name" value="HAD SUPERFAMILY HYDROLASE-LIKE, TYPE 3"/>
    <property type="match status" value="1"/>
</dbReference>
<dbReference type="RefSeq" id="WP_091524929.1">
    <property type="nucleotide sequence ID" value="NZ_LT629772.1"/>
</dbReference>
<dbReference type="InterPro" id="IPR023214">
    <property type="entry name" value="HAD_sf"/>
</dbReference>
<dbReference type="EMBL" id="LT629772">
    <property type="protein sequence ID" value="SDS59940.1"/>
    <property type="molecule type" value="Genomic_DNA"/>
</dbReference>
<protein>
    <submittedName>
        <fullName evidence="1">HAD-superfamily hydrolase, subfamily IIB</fullName>
    </submittedName>
</protein>
<dbReference type="NCBIfam" id="TIGR01484">
    <property type="entry name" value="HAD-SF-IIB"/>
    <property type="match status" value="1"/>
</dbReference>
<dbReference type="PROSITE" id="PS01229">
    <property type="entry name" value="COF_2"/>
    <property type="match status" value="1"/>
</dbReference>
<evidence type="ECO:0000313" key="1">
    <source>
        <dbReference type="EMBL" id="SDS59940.1"/>
    </source>
</evidence>
<dbReference type="Pfam" id="PF08282">
    <property type="entry name" value="Hydrolase_3"/>
    <property type="match status" value="1"/>
</dbReference>
<dbReference type="SFLD" id="SFLDS00003">
    <property type="entry name" value="Haloacid_Dehalogenase"/>
    <property type="match status" value="1"/>
</dbReference>
<dbReference type="PANTHER" id="PTHR10000">
    <property type="entry name" value="PHOSPHOSERINE PHOSPHATASE"/>
    <property type="match status" value="1"/>
</dbReference>
<dbReference type="AlphaFoldDB" id="A0A1H1TIB3"/>
<dbReference type="InterPro" id="IPR036412">
    <property type="entry name" value="HAD-like_sf"/>
</dbReference>
<dbReference type="GO" id="GO:0000287">
    <property type="term" value="F:magnesium ion binding"/>
    <property type="evidence" value="ECO:0007669"/>
    <property type="project" value="TreeGrafter"/>
</dbReference>